<dbReference type="InterPro" id="IPR021268">
    <property type="entry name" value="DUF2845"/>
</dbReference>
<evidence type="ECO:0000313" key="2">
    <source>
        <dbReference type="Proteomes" id="UP000291562"/>
    </source>
</evidence>
<dbReference type="Pfam" id="PF11006">
    <property type="entry name" value="DUF2845"/>
    <property type="match status" value="2"/>
</dbReference>
<dbReference type="Proteomes" id="UP000291562">
    <property type="component" value="Chromosome"/>
</dbReference>
<gene>
    <name evidence="1" type="ORF">ELE36_01060</name>
</gene>
<protein>
    <submittedName>
        <fullName evidence="1">DUF2845 domain-containing protein</fullName>
    </submittedName>
</protein>
<accession>A0A411HF23</accession>
<dbReference type="OrthoDB" id="8906462at2"/>
<evidence type="ECO:0000313" key="1">
    <source>
        <dbReference type="EMBL" id="QBB69082.1"/>
    </source>
</evidence>
<sequence>MGSSMKLWRVLLLLMLFGGFVSSAHALRCGSRLVLDGDQDFQVRDRCGQPYWIDRYTALDVQGAGGPIELQNEVSYEVWYFNFGPRQFITQILFRNGRMFKETPLSYGFNELGENCDVNAIVRGLTSGELVARCGTPASQRNLYSTAVRRDGRGNERYRDVRREEWIYDFGENTFVRVLTLIDGRIDSIENLHR</sequence>
<name>A0A411HF23_9GAMM</name>
<organism evidence="1 2">
    <name type="scientific">Pseudolysobacter antarcticus</name>
    <dbReference type="NCBI Taxonomy" id="2511995"/>
    <lineage>
        <taxon>Bacteria</taxon>
        <taxon>Pseudomonadati</taxon>
        <taxon>Pseudomonadota</taxon>
        <taxon>Gammaproteobacteria</taxon>
        <taxon>Lysobacterales</taxon>
        <taxon>Rhodanobacteraceae</taxon>
        <taxon>Pseudolysobacter</taxon>
    </lineage>
</organism>
<reference evidence="1 2" key="1">
    <citation type="submission" date="2019-01" db="EMBL/GenBank/DDBJ databases">
        <title>Pseudolysobacter antarctica gen. nov., sp. nov., isolated from Fildes Peninsula, Antarctica.</title>
        <authorList>
            <person name="Wei Z."/>
            <person name="Peng F."/>
        </authorList>
    </citation>
    <scope>NUCLEOTIDE SEQUENCE [LARGE SCALE GENOMIC DNA]</scope>
    <source>
        <strain evidence="1 2">AQ6-296</strain>
    </source>
</reference>
<proteinExistence type="predicted"/>
<keyword evidence="2" id="KW-1185">Reference proteome</keyword>
<dbReference type="KEGG" id="xbc:ELE36_01060"/>
<dbReference type="EMBL" id="CP035704">
    <property type="protein sequence ID" value="QBB69082.1"/>
    <property type="molecule type" value="Genomic_DNA"/>
</dbReference>
<dbReference type="AlphaFoldDB" id="A0A411HF23"/>